<evidence type="ECO:0000313" key="2">
    <source>
        <dbReference type="EMBL" id="EDQ32990.1"/>
    </source>
</evidence>
<keyword evidence="1" id="KW-0472">Membrane</keyword>
<dbReference type="STRING" id="411684.HPDFL43_08574"/>
<gene>
    <name evidence="2" type="ORF">HPDFL43_08574</name>
</gene>
<dbReference type="HOGENOM" id="CLU_2154892_0_0_5"/>
<keyword evidence="1" id="KW-1133">Transmembrane helix</keyword>
<dbReference type="AlphaFoldDB" id="A9D9V5"/>
<dbReference type="InterPro" id="IPR053803">
    <property type="entry name" value="DUF6949"/>
</dbReference>
<keyword evidence="3" id="KW-1185">Reference proteome</keyword>
<keyword evidence="1" id="KW-0812">Transmembrane</keyword>
<reference evidence="2 3" key="2">
    <citation type="submission" date="2012-06" db="EMBL/GenBank/DDBJ databases">
        <authorList>
            <person name="Fiebig A."/>
        </authorList>
    </citation>
    <scope>NUCLEOTIDE SEQUENCE [LARGE SCALE GENOMIC DNA]</scope>
    <source>
        <strain evidence="2 3">DFL-43</strain>
    </source>
</reference>
<dbReference type="Proteomes" id="UP000004291">
    <property type="component" value="Chromosome"/>
</dbReference>
<accession>A9D9V5</accession>
<sequence>MIYSFDILFSVFIASTGFATSWIALELVRSLGWRDVQAPGDEEGVLRRGAALALTAVIGPRLLLANGYERWRHGTVSLPLYAVIALIAVGWSMCSGVLVLQAAFASGYFLA</sequence>
<evidence type="ECO:0000256" key="1">
    <source>
        <dbReference type="SAM" id="Phobius"/>
    </source>
</evidence>
<feature type="transmembrane region" description="Helical" evidence="1">
    <location>
        <begin position="45"/>
        <end position="64"/>
    </location>
</feature>
<evidence type="ECO:0000313" key="3">
    <source>
        <dbReference type="Proteomes" id="UP000004291"/>
    </source>
</evidence>
<reference evidence="2 3" key="1">
    <citation type="submission" date="2007-10" db="EMBL/GenBank/DDBJ databases">
        <authorList>
            <person name="Wagner-Dobler I."/>
            <person name="Ferriera S."/>
            <person name="Johnson J."/>
            <person name="Kravitz S."/>
            <person name="Beeson K."/>
            <person name="Sutton G."/>
            <person name="Rogers Y.-H."/>
            <person name="Friedman R."/>
            <person name="Frazier M."/>
            <person name="Venter J.C."/>
        </authorList>
    </citation>
    <scope>NUCLEOTIDE SEQUENCE [LARGE SCALE GENOMIC DNA]</scope>
    <source>
        <strain evidence="2 3">DFL-43</strain>
    </source>
</reference>
<proteinExistence type="predicted"/>
<name>A9D9V5_HOEPD</name>
<feature type="transmembrane region" description="Helical" evidence="1">
    <location>
        <begin position="7"/>
        <end position="25"/>
    </location>
</feature>
<comment type="caution">
    <text evidence="2">The sequence shown here is derived from an EMBL/GenBank/DDBJ whole genome shotgun (WGS) entry which is preliminary data.</text>
</comment>
<dbReference type="OrthoDB" id="8451574at2"/>
<protein>
    <submittedName>
        <fullName evidence="2">Uncharacterized protein</fullName>
    </submittedName>
</protein>
<feature type="transmembrane region" description="Helical" evidence="1">
    <location>
        <begin position="76"/>
        <end position="104"/>
    </location>
</feature>
<dbReference type="Pfam" id="PF22258">
    <property type="entry name" value="DUF6949"/>
    <property type="match status" value="1"/>
</dbReference>
<dbReference type="RefSeq" id="WP_007197494.1">
    <property type="nucleotide sequence ID" value="NZ_CM002917.1"/>
</dbReference>
<organism evidence="2 3">
    <name type="scientific">Hoeflea phototrophica (strain DSM 17068 / NCIMB 14078 / DFL-43)</name>
    <dbReference type="NCBI Taxonomy" id="411684"/>
    <lineage>
        <taxon>Bacteria</taxon>
        <taxon>Pseudomonadati</taxon>
        <taxon>Pseudomonadota</taxon>
        <taxon>Alphaproteobacteria</taxon>
        <taxon>Hyphomicrobiales</taxon>
        <taxon>Rhizobiaceae</taxon>
        <taxon>Hoeflea</taxon>
    </lineage>
</organism>
<dbReference type="EMBL" id="ABIA03000002">
    <property type="protein sequence ID" value="EDQ32990.1"/>
    <property type="molecule type" value="Genomic_DNA"/>
</dbReference>